<sequence length="103" mass="10539">MPGSEDRAAGVDAWMMGVLLLVATIGEESGGGGDGSPDETLAAIPGDVLRAFCWIVLVCLTTRVGACGCGSDSLLLSPSAATCFCCACICLAFGLWQFSQNRC</sequence>
<protein>
    <submittedName>
        <fullName evidence="1">Uncharacterized protein</fullName>
    </submittedName>
</protein>
<dbReference type="Proteomes" id="UP001239111">
    <property type="component" value="Chromosome 1"/>
</dbReference>
<dbReference type="EMBL" id="CM056741">
    <property type="protein sequence ID" value="KAJ8684884.1"/>
    <property type="molecule type" value="Genomic_DNA"/>
</dbReference>
<name>A0ACC2PNJ3_9HYME</name>
<gene>
    <name evidence="1" type="ORF">QAD02_020677</name>
</gene>
<evidence type="ECO:0000313" key="2">
    <source>
        <dbReference type="Proteomes" id="UP001239111"/>
    </source>
</evidence>
<proteinExistence type="predicted"/>
<reference evidence="1" key="1">
    <citation type="submission" date="2023-04" db="EMBL/GenBank/DDBJ databases">
        <title>A chromosome-level genome assembly of the parasitoid wasp Eretmocerus hayati.</title>
        <authorList>
            <person name="Zhong Y."/>
            <person name="Liu S."/>
            <person name="Liu Y."/>
        </authorList>
    </citation>
    <scope>NUCLEOTIDE SEQUENCE</scope>
    <source>
        <strain evidence="1">ZJU_SS_LIU_2023</strain>
    </source>
</reference>
<comment type="caution">
    <text evidence="1">The sequence shown here is derived from an EMBL/GenBank/DDBJ whole genome shotgun (WGS) entry which is preliminary data.</text>
</comment>
<organism evidence="1 2">
    <name type="scientific">Eretmocerus hayati</name>
    <dbReference type="NCBI Taxonomy" id="131215"/>
    <lineage>
        <taxon>Eukaryota</taxon>
        <taxon>Metazoa</taxon>
        <taxon>Ecdysozoa</taxon>
        <taxon>Arthropoda</taxon>
        <taxon>Hexapoda</taxon>
        <taxon>Insecta</taxon>
        <taxon>Pterygota</taxon>
        <taxon>Neoptera</taxon>
        <taxon>Endopterygota</taxon>
        <taxon>Hymenoptera</taxon>
        <taxon>Apocrita</taxon>
        <taxon>Proctotrupomorpha</taxon>
        <taxon>Chalcidoidea</taxon>
        <taxon>Aphelinidae</taxon>
        <taxon>Aphelininae</taxon>
        <taxon>Eretmocerus</taxon>
    </lineage>
</organism>
<keyword evidence="2" id="KW-1185">Reference proteome</keyword>
<evidence type="ECO:0000313" key="1">
    <source>
        <dbReference type="EMBL" id="KAJ8684884.1"/>
    </source>
</evidence>
<accession>A0ACC2PNJ3</accession>